<dbReference type="SUPFAM" id="SSF48452">
    <property type="entry name" value="TPR-like"/>
    <property type="match status" value="1"/>
</dbReference>
<gene>
    <name evidence="8" type="primary">UTP6</name>
    <name evidence="8" type="ORF">MEQU1_001789</name>
</gene>
<dbReference type="GO" id="GO:0032040">
    <property type="term" value="C:small-subunit processome"/>
    <property type="evidence" value="ECO:0007669"/>
    <property type="project" value="TreeGrafter"/>
</dbReference>
<keyword evidence="9" id="KW-1185">Reference proteome</keyword>
<keyword evidence="4" id="KW-0677">Repeat</keyword>
<feature type="region of interest" description="Disordered" evidence="6">
    <location>
        <begin position="261"/>
        <end position="291"/>
    </location>
</feature>
<keyword evidence="3" id="KW-0698">rRNA processing</keyword>
<proteinExistence type="inferred from homology"/>
<sequence>MERVQYSLERSLPQLKLLDEHAILSKEELRSVTNQRQNFEARLIRRQAEKADFVRYLDFESDLNSLIVLRARERSREAVERVRAGDEDARSRLLPRTFFAKQAASYSAQCVAIFERLVRKFRWDVDAWIRYLSWAKSRKMRVVAGRIYARALALHPSRPDLWLSAADYELNSHADTTAARALLQRGLRMNPLIDAQDEEARGLKRARTHSGARTAREPGALRWQLTEYEQGVLRLWVEYMRMELVFVERLRRRWRVLGLDSGDAPAPSSSGSLSEAQHAAQSVALDAPSEDEDDEVAFAEAAVDADVPADEDEALKEAPASSNVSSVRPTAGVAVPAGHQQIMSGSIPLVVLENSKRELPPSVQLYLYVALLELFSAFPFFDSTVIQRWGQVLSLRTSAGAHGSGDRLRSRLMQRVLDMVQTMQSEWDGAGALAAYVLSGVYPLYHALSSATPAFTDEHAPPASQAERELADNAYLHGASQLCATYSWVVDGLYAYAAVPASLRHDKTATGQYDPWHLCRPVLFLLQVLRRRLVIEEEEAPLEEAQALPALASHEATEGVAWQPTPYLTMLMQAGDLPSLVQAAVTQFRSADVADEAHNLAFYTVLQYLRTPSRSGIDEPNLLAYLERVSTRQEASLARQVPFVAVEALARSLGDHSLAWTDVEALVDAHNTDPRAWLLYERAARRETSPASPLTFSWSDKEANEASAAHKAWIQILERCTQAAHFHEDTTAPVWGLLSAWMHTPVAKPIDTSYVSRTMARRTLWLEYLAWVQDAAIAAPPAHAHAASEWAWALGKEAVQKTGAVLASSQLVSTARAHAQALHDDIVVRFLARSDSVPARKQRHGTEAGRDAALRFALSSSSASVACWLDLAHATAHADTESEATMAHAVRLYKRATDQAERERDLTLVTTAWLAYLSYLARTRRDMAAALRELPTATTRIRTLGGDEAVVAFEAAWRASSTSS</sequence>
<accession>A0AAF0EES7</accession>
<dbReference type="PANTHER" id="PTHR23271">
    <property type="entry name" value="HEPATOCELLULAR CARCINOMA-ASSOCIATED ANTIGEN 66"/>
    <property type="match status" value="1"/>
</dbReference>
<feature type="domain" description="U3 small nucleolar RNA-associated protein 6 N-terminal" evidence="7">
    <location>
        <begin position="8"/>
        <end position="76"/>
    </location>
</feature>
<evidence type="ECO:0000256" key="6">
    <source>
        <dbReference type="SAM" id="MobiDB-lite"/>
    </source>
</evidence>
<evidence type="ECO:0000256" key="5">
    <source>
        <dbReference type="ARBA" id="ARBA00023242"/>
    </source>
</evidence>
<dbReference type="InterPro" id="IPR003107">
    <property type="entry name" value="HAT"/>
</dbReference>
<protein>
    <submittedName>
        <fullName evidence="8">U3 snoRNP protein</fullName>
    </submittedName>
</protein>
<evidence type="ECO:0000256" key="2">
    <source>
        <dbReference type="ARBA" id="ARBA00010734"/>
    </source>
</evidence>
<evidence type="ECO:0000313" key="8">
    <source>
        <dbReference type="EMBL" id="WFD23103.1"/>
    </source>
</evidence>
<keyword evidence="5" id="KW-0539">Nucleus</keyword>
<evidence type="ECO:0000313" key="9">
    <source>
        <dbReference type="Proteomes" id="UP001214415"/>
    </source>
</evidence>
<evidence type="ECO:0000259" key="7">
    <source>
        <dbReference type="Pfam" id="PF08640"/>
    </source>
</evidence>
<reference evidence="8" key="1">
    <citation type="submission" date="2023-03" db="EMBL/GenBank/DDBJ databases">
        <title>Mating type loci evolution in Malassezia.</title>
        <authorList>
            <person name="Coelho M.A."/>
        </authorList>
    </citation>
    <scope>NUCLEOTIDE SEQUENCE</scope>
    <source>
        <strain evidence="8">CBS 12830</strain>
    </source>
</reference>
<dbReference type="AlphaFoldDB" id="A0AAF0EES7"/>
<dbReference type="InterPro" id="IPR055347">
    <property type="entry name" value="UTP6_N"/>
</dbReference>
<name>A0AAF0EES7_9BASI</name>
<dbReference type="Proteomes" id="UP001214415">
    <property type="component" value="Chromosome 3"/>
</dbReference>
<dbReference type="InterPro" id="IPR011990">
    <property type="entry name" value="TPR-like_helical_dom_sf"/>
</dbReference>
<comment type="similarity">
    <text evidence="2">Belongs to the UTP6 family.</text>
</comment>
<dbReference type="EMBL" id="CP119902">
    <property type="protein sequence ID" value="WFD23103.1"/>
    <property type="molecule type" value="Genomic_DNA"/>
</dbReference>
<dbReference type="PANTHER" id="PTHR23271:SF1">
    <property type="entry name" value="U3 SMALL NUCLEOLAR RNA-ASSOCIATED PROTEIN 6 HOMOLOG"/>
    <property type="match status" value="1"/>
</dbReference>
<organism evidence="8 9">
    <name type="scientific">Malassezia equina</name>
    <dbReference type="NCBI Taxonomy" id="1381935"/>
    <lineage>
        <taxon>Eukaryota</taxon>
        <taxon>Fungi</taxon>
        <taxon>Dikarya</taxon>
        <taxon>Basidiomycota</taxon>
        <taxon>Ustilaginomycotina</taxon>
        <taxon>Malasseziomycetes</taxon>
        <taxon>Malasseziales</taxon>
        <taxon>Malasseziaceae</taxon>
        <taxon>Malassezia</taxon>
    </lineage>
</organism>
<evidence type="ECO:0000256" key="1">
    <source>
        <dbReference type="ARBA" id="ARBA00004604"/>
    </source>
</evidence>
<dbReference type="GO" id="GO:0030515">
    <property type="term" value="F:snoRNA binding"/>
    <property type="evidence" value="ECO:0007669"/>
    <property type="project" value="InterPro"/>
</dbReference>
<dbReference type="Pfam" id="PF08640">
    <property type="entry name" value="U3_assoc_6"/>
    <property type="match status" value="1"/>
</dbReference>
<dbReference type="GO" id="GO:0000462">
    <property type="term" value="P:maturation of SSU-rRNA from tricistronic rRNA transcript (SSU-rRNA, 5.8S rRNA, LSU-rRNA)"/>
    <property type="evidence" value="ECO:0007669"/>
    <property type="project" value="InterPro"/>
</dbReference>
<comment type="subcellular location">
    <subcellularLocation>
        <location evidence="1">Nucleus</location>
        <location evidence="1">Nucleolus</location>
    </subcellularLocation>
</comment>
<dbReference type="GO" id="GO:0034388">
    <property type="term" value="C:Pwp2p-containing subcomplex of 90S preribosome"/>
    <property type="evidence" value="ECO:0007669"/>
    <property type="project" value="TreeGrafter"/>
</dbReference>
<feature type="compositionally biased region" description="Low complexity" evidence="6">
    <location>
        <begin position="261"/>
        <end position="274"/>
    </location>
</feature>
<dbReference type="InterPro" id="IPR013949">
    <property type="entry name" value="Utp6"/>
</dbReference>
<evidence type="ECO:0000256" key="3">
    <source>
        <dbReference type="ARBA" id="ARBA00022552"/>
    </source>
</evidence>
<dbReference type="Gene3D" id="1.25.40.10">
    <property type="entry name" value="Tetratricopeptide repeat domain"/>
    <property type="match status" value="1"/>
</dbReference>
<evidence type="ECO:0000256" key="4">
    <source>
        <dbReference type="ARBA" id="ARBA00022737"/>
    </source>
</evidence>
<dbReference type="SMART" id="SM00386">
    <property type="entry name" value="HAT"/>
    <property type="match status" value="3"/>
</dbReference>